<gene>
    <name evidence="1" type="ORF">AVEN_115784_1</name>
</gene>
<dbReference type="AlphaFoldDB" id="A0A4Y2MPA6"/>
<reference evidence="1 2" key="1">
    <citation type="journal article" date="2019" name="Sci. Rep.">
        <title>Orb-weaving spider Araneus ventricosus genome elucidates the spidroin gene catalogue.</title>
        <authorList>
            <person name="Kono N."/>
            <person name="Nakamura H."/>
            <person name="Ohtoshi R."/>
            <person name="Moran D.A.P."/>
            <person name="Shinohara A."/>
            <person name="Yoshida Y."/>
            <person name="Fujiwara M."/>
            <person name="Mori M."/>
            <person name="Tomita M."/>
            <person name="Arakawa K."/>
        </authorList>
    </citation>
    <scope>NUCLEOTIDE SEQUENCE [LARGE SCALE GENOMIC DNA]</scope>
</reference>
<proteinExistence type="predicted"/>
<accession>A0A4Y2MPA6</accession>
<evidence type="ECO:0000313" key="1">
    <source>
        <dbReference type="EMBL" id="GBN29001.1"/>
    </source>
</evidence>
<comment type="caution">
    <text evidence="1">The sequence shown here is derived from an EMBL/GenBank/DDBJ whole genome shotgun (WGS) entry which is preliminary data.</text>
</comment>
<sequence length="112" mass="12194">MIAVGYSAHTPLRAEVSLMTYRTFLLSTFLSNRKDVGQDISDTFSLRQIRVKCPIAINVLQAANGFFGIFASNDLSDINGTCAAGLIMVLLGLFVEDRSTSIIGWGSRQSQC</sequence>
<protein>
    <submittedName>
        <fullName evidence="1">Uncharacterized protein</fullName>
    </submittedName>
</protein>
<evidence type="ECO:0000313" key="2">
    <source>
        <dbReference type="Proteomes" id="UP000499080"/>
    </source>
</evidence>
<dbReference type="EMBL" id="BGPR01007720">
    <property type="protein sequence ID" value="GBN29001.1"/>
    <property type="molecule type" value="Genomic_DNA"/>
</dbReference>
<organism evidence="1 2">
    <name type="scientific">Araneus ventricosus</name>
    <name type="common">Orbweaver spider</name>
    <name type="synonym">Epeira ventricosa</name>
    <dbReference type="NCBI Taxonomy" id="182803"/>
    <lineage>
        <taxon>Eukaryota</taxon>
        <taxon>Metazoa</taxon>
        <taxon>Ecdysozoa</taxon>
        <taxon>Arthropoda</taxon>
        <taxon>Chelicerata</taxon>
        <taxon>Arachnida</taxon>
        <taxon>Araneae</taxon>
        <taxon>Araneomorphae</taxon>
        <taxon>Entelegynae</taxon>
        <taxon>Araneoidea</taxon>
        <taxon>Araneidae</taxon>
        <taxon>Araneus</taxon>
    </lineage>
</organism>
<dbReference type="Proteomes" id="UP000499080">
    <property type="component" value="Unassembled WGS sequence"/>
</dbReference>
<name>A0A4Y2MPA6_ARAVE</name>
<keyword evidence="2" id="KW-1185">Reference proteome</keyword>